<feature type="domain" description="HTH tetR-type" evidence="6">
    <location>
        <begin position="11"/>
        <end position="71"/>
    </location>
</feature>
<dbReference type="PANTHER" id="PTHR30055:SF151">
    <property type="entry name" value="TRANSCRIPTIONAL REGULATORY PROTEIN"/>
    <property type="match status" value="1"/>
</dbReference>
<dbReference type="GO" id="GO:0045892">
    <property type="term" value="P:negative regulation of DNA-templated transcription"/>
    <property type="evidence" value="ECO:0007669"/>
    <property type="project" value="InterPro"/>
</dbReference>
<feature type="DNA-binding region" description="H-T-H motif" evidence="5">
    <location>
        <begin position="34"/>
        <end position="53"/>
    </location>
</feature>
<sequence length="223" mass="25081">MGWPYDPFAMALDRELIVRTALRLLEEVGLETLSLRRLAKELGVNPSALYWHFENKQELLDEMARAVVLTAITHPDVPAPTRNTWDDWLAHLARAQWRAVRSYRDGPLLLMAARPTADYQLSYLDEILSRLVDAGFSPREAGDAFVTISNYALGTALLGQQHDRAGEIVGRRLDAGDDRHDPHDRHPSLARIAESLADQEVTFERGLGWLIAGMRQSRDVSSS</sequence>
<evidence type="ECO:0000313" key="8">
    <source>
        <dbReference type="Proteomes" id="UP000638648"/>
    </source>
</evidence>
<dbReference type="GO" id="GO:0003700">
    <property type="term" value="F:DNA-binding transcription factor activity"/>
    <property type="evidence" value="ECO:0007669"/>
    <property type="project" value="TreeGrafter"/>
</dbReference>
<dbReference type="Proteomes" id="UP000638648">
    <property type="component" value="Unassembled WGS sequence"/>
</dbReference>
<comment type="caution">
    <text evidence="7">The sequence shown here is derived from an EMBL/GenBank/DDBJ whole genome shotgun (WGS) entry which is preliminary data.</text>
</comment>
<dbReference type="Pfam" id="PF02909">
    <property type="entry name" value="TetR_C_1"/>
    <property type="match status" value="1"/>
</dbReference>
<dbReference type="InterPro" id="IPR009057">
    <property type="entry name" value="Homeodomain-like_sf"/>
</dbReference>
<evidence type="ECO:0000256" key="4">
    <source>
        <dbReference type="ARBA" id="ARBA00023163"/>
    </source>
</evidence>
<proteinExistence type="predicted"/>
<dbReference type="PRINTS" id="PR00455">
    <property type="entry name" value="HTHTETR"/>
</dbReference>
<dbReference type="InterPro" id="IPR050109">
    <property type="entry name" value="HTH-type_TetR-like_transc_reg"/>
</dbReference>
<keyword evidence="1" id="KW-0678">Repressor</keyword>
<evidence type="ECO:0000259" key="6">
    <source>
        <dbReference type="PROSITE" id="PS50977"/>
    </source>
</evidence>
<dbReference type="PRINTS" id="PR00400">
    <property type="entry name" value="TETREPRESSOR"/>
</dbReference>
<evidence type="ECO:0000256" key="1">
    <source>
        <dbReference type="ARBA" id="ARBA00022491"/>
    </source>
</evidence>
<dbReference type="PANTHER" id="PTHR30055">
    <property type="entry name" value="HTH-TYPE TRANSCRIPTIONAL REGULATOR RUTR"/>
    <property type="match status" value="1"/>
</dbReference>
<evidence type="ECO:0000256" key="2">
    <source>
        <dbReference type="ARBA" id="ARBA00023015"/>
    </source>
</evidence>
<evidence type="ECO:0000313" key="7">
    <source>
        <dbReference type="EMBL" id="MBE1606820.1"/>
    </source>
</evidence>
<dbReference type="EMBL" id="JADBEM010000001">
    <property type="protein sequence ID" value="MBE1606820.1"/>
    <property type="molecule type" value="Genomic_DNA"/>
</dbReference>
<dbReference type="InterPro" id="IPR003012">
    <property type="entry name" value="Tet_transcr_reg_TetR"/>
</dbReference>
<dbReference type="InterPro" id="IPR001647">
    <property type="entry name" value="HTH_TetR"/>
</dbReference>
<dbReference type="SUPFAM" id="SSF46689">
    <property type="entry name" value="Homeodomain-like"/>
    <property type="match status" value="1"/>
</dbReference>
<dbReference type="SUPFAM" id="SSF48498">
    <property type="entry name" value="Tetracyclin repressor-like, C-terminal domain"/>
    <property type="match status" value="1"/>
</dbReference>
<accession>A0A927N167</accession>
<dbReference type="GO" id="GO:0000976">
    <property type="term" value="F:transcription cis-regulatory region binding"/>
    <property type="evidence" value="ECO:0007669"/>
    <property type="project" value="TreeGrafter"/>
</dbReference>
<dbReference type="InterPro" id="IPR004111">
    <property type="entry name" value="Repressor_TetR_C"/>
</dbReference>
<name>A0A927N167_9ACTN</name>
<keyword evidence="4" id="KW-0804">Transcription</keyword>
<keyword evidence="8" id="KW-1185">Reference proteome</keyword>
<reference evidence="7" key="1">
    <citation type="submission" date="2020-10" db="EMBL/GenBank/DDBJ databases">
        <title>Sequencing the genomes of 1000 actinobacteria strains.</title>
        <authorList>
            <person name="Klenk H.-P."/>
        </authorList>
    </citation>
    <scope>NUCLEOTIDE SEQUENCE</scope>
    <source>
        <strain evidence="7">DSM 45354</strain>
    </source>
</reference>
<dbReference type="AlphaFoldDB" id="A0A927N167"/>
<keyword evidence="2" id="KW-0805">Transcription regulation</keyword>
<dbReference type="InterPro" id="IPR036271">
    <property type="entry name" value="Tet_transcr_reg_TetR-rel_C_sf"/>
</dbReference>
<dbReference type="RefSeq" id="WP_192750879.1">
    <property type="nucleotide sequence ID" value="NZ_BAABJL010000109.1"/>
</dbReference>
<evidence type="ECO:0000256" key="3">
    <source>
        <dbReference type="ARBA" id="ARBA00023125"/>
    </source>
</evidence>
<gene>
    <name evidence="7" type="ORF">HEB94_003668</name>
</gene>
<dbReference type="PROSITE" id="PS50977">
    <property type="entry name" value="HTH_TETR_2"/>
    <property type="match status" value="1"/>
</dbReference>
<dbReference type="GO" id="GO:0046677">
    <property type="term" value="P:response to antibiotic"/>
    <property type="evidence" value="ECO:0007669"/>
    <property type="project" value="InterPro"/>
</dbReference>
<organism evidence="7 8">
    <name type="scientific">Actinopolymorpha pittospori</name>
    <dbReference type="NCBI Taxonomy" id="648752"/>
    <lineage>
        <taxon>Bacteria</taxon>
        <taxon>Bacillati</taxon>
        <taxon>Actinomycetota</taxon>
        <taxon>Actinomycetes</taxon>
        <taxon>Propionibacteriales</taxon>
        <taxon>Actinopolymorphaceae</taxon>
        <taxon>Actinopolymorpha</taxon>
    </lineage>
</organism>
<dbReference type="Pfam" id="PF00440">
    <property type="entry name" value="TetR_N"/>
    <property type="match status" value="1"/>
</dbReference>
<keyword evidence="3 5" id="KW-0238">DNA-binding</keyword>
<dbReference type="Gene3D" id="1.10.10.60">
    <property type="entry name" value="Homeodomain-like"/>
    <property type="match status" value="1"/>
</dbReference>
<evidence type="ECO:0000256" key="5">
    <source>
        <dbReference type="PROSITE-ProRule" id="PRU00335"/>
    </source>
</evidence>
<dbReference type="Gene3D" id="1.10.357.10">
    <property type="entry name" value="Tetracycline Repressor, domain 2"/>
    <property type="match status" value="1"/>
</dbReference>
<protein>
    <submittedName>
        <fullName evidence="7">TetR/AcrR family tetracycline transcriptional repressor</fullName>
    </submittedName>
</protein>